<reference evidence="1 2" key="1">
    <citation type="submission" date="2020-02" db="EMBL/GenBank/DDBJ databases">
        <authorList>
            <person name="Ferguson B K."/>
        </authorList>
    </citation>
    <scope>NUCLEOTIDE SEQUENCE [LARGE SCALE GENOMIC DNA]</scope>
</reference>
<dbReference type="Proteomes" id="UP000479190">
    <property type="component" value="Unassembled WGS sequence"/>
</dbReference>
<gene>
    <name evidence="1" type="ORF">TBRA_LOCUS7927</name>
</gene>
<name>A0A6H5IJZ1_9HYME</name>
<protein>
    <submittedName>
        <fullName evidence="1">Uncharacterized protein</fullName>
    </submittedName>
</protein>
<evidence type="ECO:0000313" key="2">
    <source>
        <dbReference type="Proteomes" id="UP000479190"/>
    </source>
</evidence>
<proteinExistence type="predicted"/>
<keyword evidence="2" id="KW-1185">Reference proteome</keyword>
<dbReference type="AlphaFoldDB" id="A0A6H5IJZ1"/>
<sequence>MCMPMRCSSRVGCAPRRRRGHCRYRGCYIMHCSHIDTRDGWPRNAAFTANVAESYVYTIEYEIRTVASMTPQSRCCRRTSRSAYEMFIITVAAAAACENLLPICVSANIAKRDRRCRWRVSLSENPQLCEGSAVAPPHLGSQFGHPVRNNYVLSRSTSNRHLTSRTCRPIKLISFLIISQLNTSQNKTVHESFGVTTAHARTPILVTMVHIYYTLPLSRSATMAIDTERESDVVAVAVVAVMCFLTRKQTQTTSCISSLQLNTVPMPRTPLVHNKPALLPLIVTRERNAFSKDVCKNKESSSRARYNNDSCLRAQCDDDALCKIDNSRRLRVRQRRVITFVSCLIIDYYI</sequence>
<accession>A0A6H5IJZ1</accession>
<evidence type="ECO:0000313" key="1">
    <source>
        <dbReference type="EMBL" id="CAB0036045.1"/>
    </source>
</evidence>
<dbReference type="EMBL" id="CADCXV010000806">
    <property type="protein sequence ID" value="CAB0036045.1"/>
    <property type="molecule type" value="Genomic_DNA"/>
</dbReference>
<organism evidence="1 2">
    <name type="scientific">Trichogramma brassicae</name>
    <dbReference type="NCBI Taxonomy" id="86971"/>
    <lineage>
        <taxon>Eukaryota</taxon>
        <taxon>Metazoa</taxon>
        <taxon>Ecdysozoa</taxon>
        <taxon>Arthropoda</taxon>
        <taxon>Hexapoda</taxon>
        <taxon>Insecta</taxon>
        <taxon>Pterygota</taxon>
        <taxon>Neoptera</taxon>
        <taxon>Endopterygota</taxon>
        <taxon>Hymenoptera</taxon>
        <taxon>Apocrita</taxon>
        <taxon>Proctotrupomorpha</taxon>
        <taxon>Chalcidoidea</taxon>
        <taxon>Trichogrammatidae</taxon>
        <taxon>Trichogramma</taxon>
    </lineage>
</organism>